<name>A0A2S2NKM9_SCHGA</name>
<sequence length="138" mass="15712">MCSGGKLPRNVRLINRLTGTLRGRDIINIIRVRPYDRFRELGTYRANSRVALCGWSRPGRAGGWSAGKWKSEIRTVKRPIIIRRQCCYSVLVGVVAIPRSPARRQRRQQEPYASPTWLSVGHGCYSSKKLLKLIAVLH</sequence>
<protein>
    <submittedName>
        <fullName evidence="1">Uncharacterized protein</fullName>
    </submittedName>
</protein>
<accession>A0A2S2NKM9</accession>
<gene>
    <name evidence="1" type="ORF">g.162492</name>
</gene>
<reference evidence="1" key="1">
    <citation type="submission" date="2018-04" db="EMBL/GenBank/DDBJ databases">
        <title>Transcriptome of Schizaphis graminum biotype I.</title>
        <authorList>
            <person name="Scully E.D."/>
            <person name="Geib S.M."/>
            <person name="Palmer N.A."/>
            <person name="Koch K."/>
            <person name="Bradshaw J."/>
            <person name="Heng-Moss T."/>
            <person name="Sarath G."/>
        </authorList>
    </citation>
    <scope>NUCLEOTIDE SEQUENCE</scope>
</reference>
<organism evidence="1">
    <name type="scientific">Schizaphis graminum</name>
    <name type="common">Green bug aphid</name>
    <dbReference type="NCBI Taxonomy" id="13262"/>
    <lineage>
        <taxon>Eukaryota</taxon>
        <taxon>Metazoa</taxon>
        <taxon>Ecdysozoa</taxon>
        <taxon>Arthropoda</taxon>
        <taxon>Hexapoda</taxon>
        <taxon>Insecta</taxon>
        <taxon>Pterygota</taxon>
        <taxon>Neoptera</taxon>
        <taxon>Paraneoptera</taxon>
        <taxon>Hemiptera</taxon>
        <taxon>Sternorrhyncha</taxon>
        <taxon>Aphidomorpha</taxon>
        <taxon>Aphidoidea</taxon>
        <taxon>Aphididae</taxon>
        <taxon>Aphidini</taxon>
        <taxon>Schizaphis</taxon>
    </lineage>
</organism>
<dbReference type="EMBL" id="GGMR01005134">
    <property type="protein sequence ID" value="MBY17753.1"/>
    <property type="molecule type" value="Transcribed_RNA"/>
</dbReference>
<dbReference type="AlphaFoldDB" id="A0A2S2NKM9"/>
<proteinExistence type="predicted"/>
<evidence type="ECO:0000313" key="1">
    <source>
        <dbReference type="EMBL" id="MBY17753.1"/>
    </source>
</evidence>